<organism evidence="2">
    <name type="scientific">Pongo abelii</name>
    <name type="common">Sumatran orangutan</name>
    <name type="synonym">Pongo pygmaeus abelii</name>
    <dbReference type="NCBI Taxonomy" id="9601"/>
    <lineage>
        <taxon>Eukaryota</taxon>
        <taxon>Metazoa</taxon>
        <taxon>Chordata</taxon>
        <taxon>Craniata</taxon>
        <taxon>Vertebrata</taxon>
        <taxon>Euteleostomi</taxon>
        <taxon>Mammalia</taxon>
        <taxon>Eutheria</taxon>
        <taxon>Euarchontoglires</taxon>
        <taxon>Primates</taxon>
        <taxon>Haplorrhini</taxon>
        <taxon>Catarrhini</taxon>
        <taxon>Hominidae</taxon>
        <taxon>Pongo</taxon>
    </lineage>
</organism>
<feature type="non-terminal residue" evidence="2">
    <location>
        <position position="1"/>
    </location>
</feature>
<reference evidence="2" key="1">
    <citation type="submission" date="2017-12" db="EMBL/GenBank/DDBJ databases">
        <title>High-resolution comparative analysis of great ape genomes.</title>
        <authorList>
            <person name="Pollen A."/>
            <person name="Hastie A."/>
            <person name="Hormozdiari F."/>
            <person name="Dougherty M."/>
            <person name="Liu R."/>
            <person name="Chaisson M."/>
            <person name="Hoppe E."/>
            <person name="Hill C."/>
            <person name="Pang A."/>
            <person name="Hillier L."/>
            <person name="Baker C."/>
            <person name="Armstrong J."/>
            <person name="Shendure J."/>
            <person name="Paten B."/>
            <person name="Wilson R."/>
            <person name="Chao H."/>
            <person name="Schneider V."/>
            <person name="Ventura M."/>
            <person name="Kronenberg Z."/>
            <person name="Murali S."/>
            <person name="Gordon D."/>
            <person name="Cantsilieris S."/>
            <person name="Munson K."/>
            <person name="Nelson B."/>
            <person name="Raja A."/>
            <person name="Underwood J."/>
            <person name="Diekhans M."/>
            <person name="Fiddes I."/>
            <person name="Haussler D."/>
            <person name="Eichler E."/>
        </authorList>
    </citation>
    <scope>NUCLEOTIDE SEQUENCE [LARGE SCALE GENOMIC DNA]</scope>
    <source>
        <strain evidence="2">Susie</strain>
    </source>
</reference>
<proteinExistence type="predicted"/>
<comment type="caution">
    <text evidence="2">The sequence shown here is derived from an EMBL/GenBank/DDBJ whole genome shotgun (WGS) entry which is preliminary data.</text>
</comment>
<dbReference type="AlphaFoldDB" id="A0A2J8UNR4"/>
<gene>
    <name evidence="2" type="ORF">CR201_G0026440</name>
</gene>
<protein>
    <submittedName>
        <fullName evidence="2">ANLN isoform 14</fullName>
    </submittedName>
</protein>
<feature type="region of interest" description="Disordered" evidence="1">
    <location>
        <begin position="1"/>
        <end position="23"/>
    </location>
</feature>
<name>A0A2J8UNR4_PONAB</name>
<accession>A0A2J8UNR4</accession>
<sequence>KFSSASGASARINSSSVKQEATFCSQRDGDASLNKAPSSTADDASLVNASISSSVCFHVSESCFFSSEIYYIYH</sequence>
<evidence type="ECO:0000313" key="2">
    <source>
        <dbReference type="EMBL" id="PNJ46877.1"/>
    </source>
</evidence>
<dbReference type="EMBL" id="NDHI03003451">
    <property type="protein sequence ID" value="PNJ46877.1"/>
    <property type="molecule type" value="Genomic_DNA"/>
</dbReference>
<evidence type="ECO:0000256" key="1">
    <source>
        <dbReference type="SAM" id="MobiDB-lite"/>
    </source>
</evidence>